<feature type="domain" description="C-type lectin" evidence="3">
    <location>
        <begin position="97"/>
        <end position="231"/>
    </location>
</feature>
<dbReference type="AlphaFoldDB" id="A0A6P4ZEJ7"/>
<feature type="coiled-coil region" evidence="1">
    <location>
        <begin position="45"/>
        <end position="79"/>
    </location>
</feature>
<dbReference type="GeneID" id="109472686"/>
<dbReference type="PANTHER" id="PTHR22801">
    <property type="entry name" value="LITHOSTATHINE"/>
    <property type="match status" value="1"/>
</dbReference>
<keyword evidence="4" id="KW-1185">Reference proteome</keyword>
<feature type="chain" id="PRO_5028355588" evidence="2">
    <location>
        <begin position="22"/>
        <end position="238"/>
    </location>
</feature>
<feature type="signal peptide" evidence="2">
    <location>
        <begin position="1"/>
        <end position="21"/>
    </location>
</feature>
<dbReference type="InterPro" id="IPR001304">
    <property type="entry name" value="C-type_lectin-like"/>
</dbReference>
<reference evidence="5" key="1">
    <citation type="submission" date="2025-08" db="UniProtKB">
        <authorList>
            <consortium name="RefSeq"/>
        </authorList>
    </citation>
    <scope>IDENTIFICATION</scope>
    <source>
        <tissue evidence="5">Gonad</tissue>
    </source>
</reference>
<dbReference type="CDD" id="cd00037">
    <property type="entry name" value="CLECT"/>
    <property type="match status" value="1"/>
</dbReference>
<name>A0A6P4ZEJ7_BRABE</name>
<gene>
    <name evidence="5" type="primary">LOC109472686</name>
</gene>
<dbReference type="Proteomes" id="UP000515135">
    <property type="component" value="Unplaced"/>
</dbReference>
<keyword evidence="2" id="KW-0732">Signal</keyword>
<organism evidence="4 5">
    <name type="scientific">Branchiostoma belcheri</name>
    <name type="common">Amphioxus</name>
    <dbReference type="NCBI Taxonomy" id="7741"/>
    <lineage>
        <taxon>Eukaryota</taxon>
        <taxon>Metazoa</taxon>
        <taxon>Chordata</taxon>
        <taxon>Cephalochordata</taxon>
        <taxon>Leptocardii</taxon>
        <taxon>Amphioxiformes</taxon>
        <taxon>Branchiostomatidae</taxon>
        <taxon>Branchiostoma</taxon>
    </lineage>
</organism>
<evidence type="ECO:0000313" key="4">
    <source>
        <dbReference type="Proteomes" id="UP000515135"/>
    </source>
</evidence>
<dbReference type="SUPFAM" id="SSF56436">
    <property type="entry name" value="C-type lectin-like"/>
    <property type="match status" value="1"/>
</dbReference>
<dbReference type="InterPro" id="IPR016187">
    <property type="entry name" value="CTDL_fold"/>
</dbReference>
<dbReference type="KEGG" id="bbel:109472686"/>
<dbReference type="Pfam" id="PF00059">
    <property type="entry name" value="Lectin_C"/>
    <property type="match status" value="1"/>
</dbReference>
<dbReference type="PROSITE" id="PS50041">
    <property type="entry name" value="C_TYPE_LECTIN_2"/>
    <property type="match status" value="1"/>
</dbReference>
<sequence length="238" mass="26665">MTMKSVLVILAVLMSLQQASGQTININVNVPEGGEKSSAVQTLLMTNLQERNLNLEFENAELKTKNANLEQRVSHLSNALCACNNKTHSCPSGYVQFCDKCYSFSSILDQKNYKDSRSACQAAGGHLAMPKDKATNDFLVKQIPSLYNYVALVHLGRVSWISVWFGLTDEVKEGIWVWEDGTTLGTTGWSDWYKGRPGVYVSDYDCAAWSINYHIKWAEFLCSEKFYYVCEKGATVIP</sequence>
<proteinExistence type="predicted"/>
<dbReference type="RefSeq" id="XP_019628091.1">
    <property type="nucleotide sequence ID" value="XM_019772532.1"/>
</dbReference>
<dbReference type="Gene3D" id="3.10.100.10">
    <property type="entry name" value="Mannose-Binding Protein A, subunit A"/>
    <property type="match status" value="1"/>
</dbReference>
<dbReference type="InterPro" id="IPR050801">
    <property type="entry name" value="Ca-Dep_Lectins_ImmuneDev"/>
</dbReference>
<evidence type="ECO:0000259" key="3">
    <source>
        <dbReference type="PROSITE" id="PS50041"/>
    </source>
</evidence>
<evidence type="ECO:0000256" key="2">
    <source>
        <dbReference type="SAM" id="SignalP"/>
    </source>
</evidence>
<dbReference type="SMART" id="SM00034">
    <property type="entry name" value="CLECT"/>
    <property type="match status" value="1"/>
</dbReference>
<dbReference type="InterPro" id="IPR016186">
    <property type="entry name" value="C-type_lectin-like/link_sf"/>
</dbReference>
<evidence type="ECO:0000256" key="1">
    <source>
        <dbReference type="SAM" id="Coils"/>
    </source>
</evidence>
<accession>A0A6P4ZEJ7</accession>
<dbReference type="PANTHER" id="PTHR22801:SF63">
    <property type="entry name" value="C-TYPE LECTIN DOMAIN-CONTAINING PROTEIN"/>
    <property type="match status" value="1"/>
</dbReference>
<dbReference type="OrthoDB" id="441660at2759"/>
<protein>
    <submittedName>
        <fullName evidence="5">Galactose-specific lectin nattectin-like</fullName>
    </submittedName>
</protein>
<evidence type="ECO:0000313" key="5">
    <source>
        <dbReference type="RefSeq" id="XP_019628091.1"/>
    </source>
</evidence>
<keyword evidence="1" id="KW-0175">Coiled coil</keyword>